<feature type="region of interest" description="Disordered" evidence="1">
    <location>
        <begin position="1"/>
        <end position="29"/>
    </location>
</feature>
<proteinExistence type="predicted"/>
<dbReference type="GeneID" id="85370071"/>
<feature type="compositionally biased region" description="Basic and acidic residues" evidence="1">
    <location>
        <begin position="1"/>
        <end position="19"/>
    </location>
</feature>
<sequence length="104" mass="11100">MILVRDDHVATHGTADPHDSLAGNSGTEPVEGMRVGVNCLEGYFGYLQQVGWDDSSEYCAKHHEAWSPLSTALRSGSMIDARILLGNVASGRELSSGESKPDPS</sequence>
<dbReference type="Proteomes" id="UP001241169">
    <property type="component" value="Unassembled WGS sequence"/>
</dbReference>
<evidence type="ECO:0000313" key="3">
    <source>
        <dbReference type="Proteomes" id="UP001241169"/>
    </source>
</evidence>
<keyword evidence="3" id="KW-1185">Reference proteome</keyword>
<name>A0ABQ9SXY5_9PEZI</name>
<reference evidence="2 3" key="1">
    <citation type="submission" date="2016-10" db="EMBL/GenBank/DDBJ databases">
        <title>The genome sequence of Colletotrichum fioriniae PJ7.</title>
        <authorList>
            <person name="Baroncelli R."/>
        </authorList>
    </citation>
    <scope>NUCLEOTIDE SEQUENCE [LARGE SCALE GENOMIC DNA]</scope>
    <source>
        <strain evidence="2 3">IMI 384185</strain>
    </source>
</reference>
<dbReference type="RefSeq" id="XP_060353500.1">
    <property type="nucleotide sequence ID" value="XM_060486172.1"/>
</dbReference>
<protein>
    <submittedName>
        <fullName evidence="2">Uncharacterized protein</fullName>
    </submittedName>
</protein>
<comment type="caution">
    <text evidence="2">The sequence shown here is derived from an EMBL/GenBank/DDBJ whole genome shotgun (WGS) entry which is preliminary data.</text>
</comment>
<evidence type="ECO:0000256" key="1">
    <source>
        <dbReference type="SAM" id="MobiDB-lite"/>
    </source>
</evidence>
<organism evidence="2 3">
    <name type="scientific">Colletotrichum paranaense</name>
    <dbReference type="NCBI Taxonomy" id="1914294"/>
    <lineage>
        <taxon>Eukaryota</taxon>
        <taxon>Fungi</taxon>
        <taxon>Dikarya</taxon>
        <taxon>Ascomycota</taxon>
        <taxon>Pezizomycotina</taxon>
        <taxon>Sordariomycetes</taxon>
        <taxon>Hypocreomycetidae</taxon>
        <taxon>Glomerellales</taxon>
        <taxon>Glomerellaceae</taxon>
        <taxon>Colletotrichum</taxon>
        <taxon>Colletotrichum acutatum species complex</taxon>
    </lineage>
</organism>
<gene>
    <name evidence="2" type="ORF">CPAR01_01884</name>
</gene>
<evidence type="ECO:0000313" key="2">
    <source>
        <dbReference type="EMBL" id="KAK1544382.1"/>
    </source>
</evidence>
<accession>A0ABQ9SXY5</accession>
<dbReference type="EMBL" id="MOPA01000002">
    <property type="protein sequence ID" value="KAK1544382.1"/>
    <property type="molecule type" value="Genomic_DNA"/>
</dbReference>